<dbReference type="AlphaFoldDB" id="A0A3P1V8X9"/>
<keyword evidence="1" id="KW-0732">Signal</keyword>
<evidence type="ECO:0000313" key="4">
    <source>
        <dbReference type="Proteomes" id="UP000271272"/>
    </source>
</evidence>
<accession>A0A3P1V8X9</accession>
<dbReference type="InterPro" id="IPR006311">
    <property type="entry name" value="TAT_signal"/>
</dbReference>
<dbReference type="InterPro" id="IPR011047">
    <property type="entry name" value="Quinoprotein_ADH-like_sf"/>
</dbReference>
<dbReference type="InterPro" id="IPR015943">
    <property type="entry name" value="WD40/YVTN_repeat-like_dom_sf"/>
</dbReference>
<dbReference type="InterPro" id="IPR002372">
    <property type="entry name" value="PQQ_rpt_dom"/>
</dbReference>
<protein>
    <recommendedName>
        <fullName evidence="2">Pyrrolo-quinoline quinone repeat domain-containing protein</fullName>
    </recommendedName>
</protein>
<dbReference type="PROSITE" id="PS51318">
    <property type="entry name" value="TAT"/>
    <property type="match status" value="1"/>
</dbReference>
<dbReference type="OrthoDB" id="57332at2"/>
<sequence>MSPASASPCPPPALPSRRSVVAGALGACALGALPAGASAAPSPAVAVTPDTETQLRTITTTDTGTRVIATRTDVSSDKKVMAADLFAHPADGRLKIALGVVGVSNHLQIIDAATGELDAALTFTGLSDGAGVRELVYAPGAEAIIATCGTRIIKAGVRDHAWKDLGAVVTDQGKRWAQGYEPRLDSEGMVWIGNHPDAGVVRIDPVGESVTYGSATAGEDATYTRHIAVIADTVYAGVGHAAPRIVAFDRKDPGRITTTIRHPRAASAGFAHYLTALDETRLAVELPLGSPNDGRSLIYDTSSGTWTQTEVYPFNFQYAPHPTRPGHSLAIQGKGDGTGVLFTMDNATGRKVAEITVIPNRYARRMMAVPGRGAVVGIVASTEAGCQYIEVDVEAGGVVAQRDLAVAAAGLISQAPFIPEDENALYVGAYQGRTLTRLDLSGGDLGAAEAQRTPGTQGQVESMATDGSTLCFASYEQARVWRASRPGLGEAALIADLGSHQQSRPFGLALAGGRLCVGTAARSGIRGGSLSLINPADGTATVLTDLVPGQSVVGLVGDGEDTVYATTSIKGGDGDGQGPGHVLAYDARRQRELWRVQVAGENVLNSPLLVEGALYVAVPCGVLVMDPATGGLREYLRLRPDPRHKSSISGYRLSTLSYCAKEGLLVHTGAGKTCAIDPVARTGWLLALRTDWSVVQSSTGRVFVNAPETEVREVALRP</sequence>
<dbReference type="RefSeq" id="WP_124934012.1">
    <property type="nucleotide sequence ID" value="NZ_RQZC01000012.1"/>
</dbReference>
<evidence type="ECO:0000259" key="2">
    <source>
        <dbReference type="Pfam" id="PF13360"/>
    </source>
</evidence>
<reference evidence="3 4" key="1">
    <citation type="submission" date="2018-11" db="EMBL/GenBank/DDBJ databases">
        <title>Genomes From Bacteria Associated with the Canine Oral Cavity: a Test Case for Automated Genome-Based Taxonomic Assignment.</title>
        <authorList>
            <person name="Coil D.A."/>
            <person name="Jospin G."/>
            <person name="Darling A.E."/>
            <person name="Wallis C."/>
            <person name="Davis I.J."/>
            <person name="Harris S."/>
            <person name="Eisen J.A."/>
            <person name="Holcombe L.J."/>
            <person name="O'Flynn C."/>
        </authorList>
    </citation>
    <scope>NUCLEOTIDE SEQUENCE [LARGE SCALE GENOMIC DNA]</scope>
    <source>
        <strain evidence="3 4">OH5050</strain>
    </source>
</reference>
<dbReference type="EMBL" id="RQZC01000012">
    <property type="protein sequence ID" value="RRD29053.1"/>
    <property type="molecule type" value="Genomic_DNA"/>
</dbReference>
<feature type="chain" id="PRO_5038547376" description="Pyrrolo-quinoline quinone repeat domain-containing protein" evidence="1">
    <location>
        <begin position="40"/>
        <end position="718"/>
    </location>
</feature>
<keyword evidence="4" id="KW-1185">Reference proteome</keyword>
<dbReference type="SUPFAM" id="SSF63825">
    <property type="entry name" value="YWTD domain"/>
    <property type="match status" value="1"/>
</dbReference>
<gene>
    <name evidence="3" type="ORF">EII10_08175</name>
</gene>
<comment type="caution">
    <text evidence="3">The sequence shown here is derived from an EMBL/GenBank/DDBJ whole genome shotgun (WGS) entry which is preliminary data.</text>
</comment>
<dbReference type="Gene3D" id="2.130.10.10">
    <property type="entry name" value="YVTN repeat-like/Quinoprotein amine dehydrogenase"/>
    <property type="match status" value="1"/>
</dbReference>
<name>A0A3P1V8X9_9ACTO</name>
<proteinExistence type="predicted"/>
<feature type="signal peptide" evidence="1">
    <location>
        <begin position="1"/>
        <end position="39"/>
    </location>
</feature>
<dbReference type="SUPFAM" id="SSF50998">
    <property type="entry name" value="Quinoprotein alcohol dehydrogenase-like"/>
    <property type="match status" value="1"/>
</dbReference>
<feature type="domain" description="Pyrrolo-quinoline quinone repeat" evidence="2">
    <location>
        <begin position="508"/>
        <end position="681"/>
    </location>
</feature>
<organism evidence="3 4">
    <name type="scientific">Actinomyces bowdenii</name>
    <dbReference type="NCBI Taxonomy" id="131109"/>
    <lineage>
        <taxon>Bacteria</taxon>
        <taxon>Bacillati</taxon>
        <taxon>Actinomycetota</taxon>
        <taxon>Actinomycetes</taxon>
        <taxon>Actinomycetales</taxon>
        <taxon>Actinomycetaceae</taxon>
        <taxon>Actinomyces</taxon>
    </lineage>
</organism>
<dbReference type="Proteomes" id="UP000271272">
    <property type="component" value="Unassembled WGS sequence"/>
</dbReference>
<evidence type="ECO:0000256" key="1">
    <source>
        <dbReference type="SAM" id="SignalP"/>
    </source>
</evidence>
<dbReference type="Pfam" id="PF13360">
    <property type="entry name" value="PQQ_2"/>
    <property type="match status" value="1"/>
</dbReference>
<evidence type="ECO:0000313" key="3">
    <source>
        <dbReference type="EMBL" id="RRD29053.1"/>
    </source>
</evidence>